<dbReference type="InterPro" id="IPR003593">
    <property type="entry name" value="AAA+_ATPase"/>
</dbReference>
<dbReference type="KEGG" id="mmet:MCMEM_1868"/>
<keyword evidence="10" id="KW-1185">Reference proteome</keyword>
<dbReference type="CDD" id="cd18140">
    <property type="entry name" value="HLD_clamp_RFC"/>
    <property type="match status" value="1"/>
</dbReference>
<dbReference type="EMBL" id="CP009518">
    <property type="protein sequence ID" value="AKB85921.1"/>
    <property type="molecule type" value="Genomic_DNA"/>
</dbReference>
<evidence type="ECO:0000256" key="6">
    <source>
        <dbReference type="ARBA" id="ARBA00031749"/>
    </source>
</evidence>
<gene>
    <name evidence="7" type="primary">rfcS</name>
    <name evidence="9" type="ORF">MCMEM_1868</name>
</gene>
<dbReference type="OrthoDB" id="7928at2157"/>
<keyword evidence="5 7" id="KW-0067">ATP-binding</keyword>
<dbReference type="RefSeq" id="WP_048205952.1">
    <property type="nucleotide sequence ID" value="NZ_CP009518.1"/>
</dbReference>
<dbReference type="InterPro" id="IPR013748">
    <property type="entry name" value="Rep_factorC_C"/>
</dbReference>
<sequence>MAGGFKIKEEIWIEKYRPFKLEDIVGQKETTERLISYVKTGNLPHLLFSGPPGVGKTATAVSIARELFGDDWRENFTELNASDERGIDVVRTKIKNFAKTSPIGGADFKIIFLDEADALTSDAQSALRRTMERYTGNCRFILSCNYSSKIIEPIQSRCAVYRFRHLTEDSVAERCRHIAEKEGLEIADDGMEALKYVAQGDMRKAINALQAAALFDKTIHRDAIYRITATAHPEEIMELLTIALSGNFVLARRKLDTLMLEKGLSGEDVVGQIYRAIFDMDVAGQRMVDLMDMIGEVDFRLTEGANERIQLDALLAHFALTKEQ</sequence>
<dbReference type="AlphaFoldDB" id="A0A0E3SS41"/>
<dbReference type="NCBIfam" id="NF001679">
    <property type="entry name" value="PRK00440.1"/>
    <property type="match status" value="1"/>
</dbReference>
<dbReference type="SUPFAM" id="SSF52540">
    <property type="entry name" value="P-loop containing nucleoside triphosphate hydrolases"/>
    <property type="match status" value="1"/>
</dbReference>
<feature type="domain" description="AAA+ ATPase" evidence="8">
    <location>
        <begin position="42"/>
        <end position="173"/>
    </location>
</feature>
<keyword evidence="3 7" id="KW-0235">DNA replication</keyword>
<dbReference type="CDD" id="cd00009">
    <property type="entry name" value="AAA"/>
    <property type="match status" value="1"/>
</dbReference>
<accession>A0A0E3SS41</accession>
<dbReference type="GO" id="GO:0005524">
    <property type="term" value="F:ATP binding"/>
    <property type="evidence" value="ECO:0007669"/>
    <property type="project" value="UniProtKB-UniRule"/>
</dbReference>
<dbReference type="GeneID" id="24894443"/>
<dbReference type="InterPro" id="IPR047854">
    <property type="entry name" value="RFC_lid"/>
</dbReference>
<dbReference type="Proteomes" id="UP000033048">
    <property type="component" value="Chromosome"/>
</dbReference>
<feature type="binding site" evidence="7">
    <location>
        <begin position="50"/>
        <end position="57"/>
    </location>
    <ligand>
        <name>ATP</name>
        <dbReference type="ChEBI" id="CHEBI:30616"/>
    </ligand>
</feature>
<evidence type="ECO:0000259" key="8">
    <source>
        <dbReference type="SMART" id="SM00382"/>
    </source>
</evidence>
<dbReference type="Gene3D" id="1.10.8.60">
    <property type="match status" value="1"/>
</dbReference>
<dbReference type="GO" id="GO:0003689">
    <property type="term" value="F:DNA clamp loader activity"/>
    <property type="evidence" value="ECO:0007669"/>
    <property type="project" value="UniProtKB-UniRule"/>
</dbReference>
<evidence type="ECO:0000256" key="2">
    <source>
        <dbReference type="ARBA" id="ARBA00014164"/>
    </source>
</evidence>
<evidence type="ECO:0000256" key="1">
    <source>
        <dbReference type="ARBA" id="ARBA00009668"/>
    </source>
</evidence>
<evidence type="ECO:0000313" key="9">
    <source>
        <dbReference type="EMBL" id="AKB85921.1"/>
    </source>
</evidence>
<dbReference type="FunFam" id="1.20.272.10:FF:000029">
    <property type="entry name" value="Replication factor C small subunit"/>
    <property type="match status" value="1"/>
</dbReference>
<dbReference type="InterPro" id="IPR003959">
    <property type="entry name" value="ATPase_AAA_core"/>
</dbReference>
<proteinExistence type="inferred from homology"/>
<dbReference type="Gene3D" id="3.40.50.300">
    <property type="entry name" value="P-loop containing nucleotide triphosphate hydrolases"/>
    <property type="match status" value="1"/>
</dbReference>
<dbReference type="GO" id="GO:0003677">
    <property type="term" value="F:DNA binding"/>
    <property type="evidence" value="ECO:0007669"/>
    <property type="project" value="InterPro"/>
</dbReference>
<dbReference type="GO" id="GO:0006281">
    <property type="term" value="P:DNA repair"/>
    <property type="evidence" value="ECO:0007669"/>
    <property type="project" value="TreeGrafter"/>
</dbReference>
<dbReference type="SUPFAM" id="SSF48019">
    <property type="entry name" value="post-AAA+ oligomerization domain-like"/>
    <property type="match status" value="1"/>
</dbReference>
<organism evidence="9 10">
    <name type="scientific">Methanococcoides methylutens MM1</name>
    <dbReference type="NCBI Taxonomy" id="1434104"/>
    <lineage>
        <taxon>Archaea</taxon>
        <taxon>Methanobacteriati</taxon>
        <taxon>Methanobacteriota</taxon>
        <taxon>Stenosarchaea group</taxon>
        <taxon>Methanomicrobia</taxon>
        <taxon>Methanosarcinales</taxon>
        <taxon>Methanosarcinaceae</taxon>
        <taxon>Methanococcoides</taxon>
    </lineage>
</organism>
<dbReference type="Pfam" id="PF08542">
    <property type="entry name" value="Rep_fac_C"/>
    <property type="match status" value="1"/>
</dbReference>
<dbReference type="PATRIC" id="fig|1434104.5.peg.2028"/>
<comment type="similarity">
    <text evidence="1 7">Belongs to the activator 1 small subunits family. RfcS subfamily.</text>
</comment>
<dbReference type="InterPro" id="IPR008921">
    <property type="entry name" value="DNA_pol3_clamp-load_cplx_C"/>
</dbReference>
<dbReference type="HAMAP" id="MF_01509">
    <property type="entry name" value="RfcS"/>
    <property type="match status" value="1"/>
</dbReference>
<comment type="subunit">
    <text evidence="7">Heteromultimer composed of small subunits (RfcS) and large subunits (RfcL).</text>
</comment>
<dbReference type="STRING" id="1434104.MCMEM_1868"/>
<evidence type="ECO:0000313" key="10">
    <source>
        <dbReference type="Proteomes" id="UP000033048"/>
    </source>
</evidence>
<comment type="function">
    <text evidence="7">Part of the RFC clamp loader complex which loads the PCNA sliding clamp onto DNA.</text>
</comment>
<dbReference type="GO" id="GO:0006261">
    <property type="term" value="P:DNA-templated DNA replication"/>
    <property type="evidence" value="ECO:0007669"/>
    <property type="project" value="TreeGrafter"/>
</dbReference>
<dbReference type="InterPro" id="IPR027417">
    <property type="entry name" value="P-loop_NTPase"/>
</dbReference>
<dbReference type="PANTHER" id="PTHR11669">
    <property type="entry name" value="REPLICATION FACTOR C / DNA POLYMERASE III GAMMA-TAU SUBUNIT"/>
    <property type="match status" value="1"/>
</dbReference>
<evidence type="ECO:0000256" key="3">
    <source>
        <dbReference type="ARBA" id="ARBA00022705"/>
    </source>
</evidence>
<dbReference type="HOGENOM" id="CLU_042324_2_1_2"/>
<dbReference type="SMART" id="SM00382">
    <property type="entry name" value="AAA"/>
    <property type="match status" value="1"/>
</dbReference>
<evidence type="ECO:0000256" key="5">
    <source>
        <dbReference type="ARBA" id="ARBA00022840"/>
    </source>
</evidence>
<reference evidence="9 10" key="1">
    <citation type="submission" date="2014-07" db="EMBL/GenBank/DDBJ databases">
        <title>Methanogenic archaea and the global carbon cycle.</title>
        <authorList>
            <person name="Henriksen J.R."/>
            <person name="Luke J."/>
            <person name="Reinhart S."/>
            <person name="Benedict M.N."/>
            <person name="Youngblut N.D."/>
            <person name="Metcalf M.E."/>
            <person name="Whitaker R.J."/>
            <person name="Metcalf W.W."/>
        </authorList>
    </citation>
    <scope>NUCLEOTIDE SEQUENCE [LARGE SCALE GENOMIC DNA]</scope>
    <source>
        <strain evidence="9 10">MM1</strain>
    </source>
</reference>
<dbReference type="FunFam" id="3.40.50.300:FF:000952">
    <property type="entry name" value="Replication factor C subunit 2"/>
    <property type="match status" value="1"/>
</dbReference>
<dbReference type="Pfam" id="PF00004">
    <property type="entry name" value="AAA"/>
    <property type="match status" value="1"/>
</dbReference>
<dbReference type="PANTHER" id="PTHR11669:SF20">
    <property type="entry name" value="REPLICATION FACTOR C SUBUNIT 4"/>
    <property type="match status" value="1"/>
</dbReference>
<dbReference type="Gene3D" id="1.20.272.10">
    <property type="match status" value="1"/>
</dbReference>
<name>A0A0E3SS41_METMT</name>
<dbReference type="InterPro" id="IPR023748">
    <property type="entry name" value="Rep_factor-C_ssu_arc"/>
</dbReference>
<dbReference type="GO" id="GO:0005663">
    <property type="term" value="C:DNA replication factor C complex"/>
    <property type="evidence" value="ECO:0007669"/>
    <property type="project" value="InterPro"/>
</dbReference>
<dbReference type="InterPro" id="IPR050238">
    <property type="entry name" value="DNA_Rep/Repair_Clamp_Loader"/>
</dbReference>
<keyword evidence="4 7" id="KW-0547">Nucleotide-binding</keyword>
<evidence type="ECO:0000256" key="7">
    <source>
        <dbReference type="HAMAP-Rule" id="MF_01509"/>
    </source>
</evidence>
<protein>
    <recommendedName>
        <fullName evidence="2 7">Replication factor C small subunit</fullName>
        <shortName evidence="7">RFC small subunit</shortName>
    </recommendedName>
    <alternativeName>
        <fullName evidence="6 7">Clamp loader small subunit</fullName>
    </alternativeName>
</protein>
<dbReference type="GO" id="GO:0016887">
    <property type="term" value="F:ATP hydrolysis activity"/>
    <property type="evidence" value="ECO:0007669"/>
    <property type="project" value="InterPro"/>
</dbReference>
<evidence type="ECO:0000256" key="4">
    <source>
        <dbReference type="ARBA" id="ARBA00022741"/>
    </source>
</evidence>